<organism evidence="4 5">
    <name type="scientific">Nocardioides agri</name>
    <dbReference type="NCBI Taxonomy" id="2682843"/>
    <lineage>
        <taxon>Bacteria</taxon>
        <taxon>Bacillati</taxon>
        <taxon>Actinomycetota</taxon>
        <taxon>Actinomycetes</taxon>
        <taxon>Propionibacteriales</taxon>
        <taxon>Nocardioidaceae</taxon>
        <taxon>Nocardioides</taxon>
    </lineage>
</organism>
<feature type="domain" description="Pirin N-terminal" evidence="3">
    <location>
        <begin position="19"/>
        <end position="122"/>
    </location>
</feature>
<evidence type="ECO:0000259" key="3">
    <source>
        <dbReference type="Pfam" id="PF02678"/>
    </source>
</evidence>
<protein>
    <submittedName>
        <fullName evidence="4">Pirin family protein</fullName>
    </submittedName>
</protein>
<reference evidence="4 5" key="1">
    <citation type="submission" date="2019-12" db="EMBL/GenBank/DDBJ databases">
        <authorList>
            <person name="Huq M.A."/>
        </authorList>
    </citation>
    <scope>NUCLEOTIDE SEQUENCE [LARGE SCALE GENOMIC DNA]</scope>
    <source>
        <strain evidence="4 5">MAH-18</strain>
    </source>
</reference>
<dbReference type="InterPro" id="IPR014710">
    <property type="entry name" value="RmlC-like_jellyroll"/>
</dbReference>
<evidence type="ECO:0000256" key="1">
    <source>
        <dbReference type="ARBA" id="ARBA00008416"/>
    </source>
</evidence>
<evidence type="ECO:0000313" key="4">
    <source>
        <dbReference type="EMBL" id="MVQ49795.1"/>
    </source>
</evidence>
<comment type="caution">
    <text evidence="4">The sequence shown here is derived from an EMBL/GenBank/DDBJ whole genome shotgun (WGS) entry which is preliminary data.</text>
</comment>
<sequence length="224" mass="24210">MMHVSVEIRRGTDRYVTRERGHFTRHSFSFGGHYDPDNVRFGRLVCHDDHLLAGGAGFEDHPHQDVEIVSWVLTGALHHRDSSGHEHVVRPGEVQVLSAGSGVTHAETAGPGGATRFVQAWLTPEETGTPPAYSVTAAQLTPGALSEVLRLGDARFRVARLETGDVLTLPDEPLQHVFVATGALLRSSLAEPLSDGDAFRITERPGLAVTAAVPTELLVWTFGT</sequence>
<dbReference type="EMBL" id="WSEK01000004">
    <property type="protein sequence ID" value="MVQ49795.1"/>
    <property type="molecule type" value="Genomic_DNA"/>
</dbReference>
<accession>A0A6L6XW89</accession>
<keyword evidence="5" id="KW-1185">Reference proteome</keyword>
<dbReference type="AlphaFoldDB" id="A0A6L6XW89"/>
<name>A0A6L6XW89_9ACTN</name>
<evidence type="ECO:0000313" key="5">
    <source>
        <dbReference type="Proteomes" id="UP000473525"/>
    </source>
</evidence>
<dbReference type="Pfam" id="PF02678">
    <property type="entry name" value="Pirin"/>
    <property type="match status" value="1"/>
</dbReference>
<dbReference type="Proteomes" id="UP000473525">
    <property type="component" value="Unassembled WGS sequence"/>
</dbReference>
<dbReference type="Gene3D" id="2.60.120.10">
    <property type="entry name" value="Jelly Rolls"/>
    <property type="match status" value="1"/>
</dbReference>
<proteinExistence type="inferred from homology"/>
<evidence type="ECO:0000256" key="2">
    <source>
        <dbReference type="RuleBase" id="RU003457"/>
    </source>
</evidence>
<dbReference type="PANTHER" id="PTHR43212:SF3">
    <property type="entry name" value="QUERCETIN 2,3-DIOXYGENASE"/>
    <property type="match status" value="1"/>
</dbReference>
<dbReference type="InterPro" id="IPR003829">
    <property type="entry name" value="Pirin_N_dom"/>
</dbReference>
<dbReference type="InterPro" id="IPR011051">
    <property type="entry name" value="RmlC_Cupin_sf"/>
</dbReference>
<dbReference type="SUPFAM" id="SSF51182">
    <property type="entry name" value="RmlC-like cupins"/>
    <property type="match status" value="1"/>
</dbReference>
<comment type="similarity">
    <text evidence="1 2">Belongs to the pirin family.</text>
</comment>
<dbReference type="PANTHER" id="PTHR43212">
    <property type="entry name" value="QUERCETIN 2,3-DIOXYGENASE"/>
    <property type="match status" value="1"/>
</dbReference>
<gene>
    <name evidence="4" type="ORF">GON03_11430</name>
</gene>
<dbReference type="InterPro" id="IPR012093">
    <property type="entry name" value="Pirin"/>
</dbReference>